<dbReference type="SMART" id="SM00774">
    <property type="entry name" value="WRKY"/>
    <property type="match status" value="1"/>
</dbReference>
<evidence type="ECO:0000256" key="6">
    <source>
        <dbReference type="SAM" id="MobiDB-lite"/>
    </source>
</evidence>
<feature type="domain" description="WRKY" evidence="7">
    <location>
        <begin position="190"/>
        <end position="256"/>
    </location>
</feature>
<evidence type="ECO:0000256" key="4">
    <source>
        <dbReference type="ARBA" id="ARBA00023163"/>
    </source>
</evidence>
<dbReference type="SUPFAM" id="SSF118290">
    <property type="entry name" value="WRKY DNA-binding domain"/>
    <property type="match status" value="1"/>
</dbReference>
<dbReference type="PANTHER" id="PTHR31429:SF24">
    <property type="entry name" value="WRKY TRANSCRIPTION FACTOR 72-RELATED"/>
    <property type="match status" value="1"/>
</dbReference>
<dbReference type="EMBL" id="JAYMYS010000004">
    <property type="protein sequence ID" value="KAK7394524.1"/>
    <property type="molecule type" value="Genomic_DNA"/>
</dbReference>
<dbReference type="Proteomes" id="UP001386955">
    <property type="component" value="Unassembled WGS sequence"/>
</dbReference>
<dbReference type="AlphaFoldDB" id="A0AAN9SDF9"/>
<dbReference type="Gene3D" id="2.20.25.80">
    <property type="entry name" value="WRKY domain"/>
    <property type="match status" value="1"/>
</dbReference>
<dbReference type="GO" id="GO:0005634">
    <property type="term" value="C:nucleus"/>
    <property type="evidence" value="ECO:0007669"/>
    <property type="project" value="UniProtKB-SubCell"/>
</dbReference>
<feature type="compositionally biased region" description="Basic and acidic residues" evidence="6">
    <location>
        <begin position="9"/>
        <end position="32"/>
    </location>
</feature>
<comment type="caution">
    <text evidence="8">The sequence shown here is derived from an EMBL/GenBank/DDBJ whole genome shotgun (WGS) entry which is preliminary data.</text>
</comment>
<keyword evidence="4" id="KW-0804">Transcription</keyword>
<feature type="region of interest" description="Disordered" evidence="6">
    <location>
        <begin position="1"/>
        <end position="32"/>
    </location>
</feature>
<evidence type="ECO:0000313" key="9">
    <source>
        <dbReference type="Proteomes" id="UP001386955"/>
    </source>
</evidence>
<keyword evidence="9" id="KW-1185">Reference proteome</keyword>
<evidence type="ECO:0000256" key="3">
    <source>
        <dbReference type="ARBA" id="ARBA00023125"/>
    </source>
</evidence>
<dbReference type="PANTHER" id="PTHR31429">
    <property type="entry name" value="WRKY TRANSCRIPTION FACTOR 36-RELATED"/>
    <property type="match status" value="1"/>
</dbReference>
<comment type="subcellular location">
    <subcellularLocation>
        <location evidence="1">Nucleus</location>
    </subcellularLocation>
</comment>
<reference evidence="8 9" key="1">
    <citation type="submission" date="2024-01" db="EMBL/GenBank/DDBJ databases">
        <title>The genomes of 5 underutilized Papilionoideae crops provide insights into root nodulation and disease resistanc.</title>
        <authorList>
            <person name="Jiang F."/>
        </authorList>
    </citation>
    <scope>NUCLEOTIDE SEQUENCE [LARGE SCALE GENOMIC DNA]</scope>
    <source>
        <strain evidence="8">DUOXIRENSHENG_FW03</strain>
        <tissue evidence="8">Leaves</tissue>
    </source>
</reference>
<evidence type="ECO:0000259" key="7">
    <source>
        <dbReference type="PROSITE" id="PS50811"/>
    </source>
</evidence>
<dbReference type="FunFam" id="2.20.25.80:FF:000002">
    <property type="entry name" value="probable WRKY transcription factor 31"/>
    <property type="match status" value="1"/>
</dbReference>
<accession>A0AAN9SDF9</accession>
<sequence>MYSPSGPEIEEKRVAKEDKFKSAETEMGEVKEENERLKTMLERVEKDYHSLQLRFFDILNKDVSKKGAVADTSTSHDHETEEPVLVSLCLGRTPREPMKEAMIENSNKPKEKDVGTNLTLGLDSKHMLSMAMALEVVSDLSPTMSSEEPKEVEAEGTLSTNQPAKVINLNEDISDQMPAKRARVSVRARCDTPTMNDGCQWRKYGQKIAKGNPCPRAYYRCTVSPTCPVRKQVQRCAEDLSILITTYEGTHNHPLPVSATAIASTTSAAASMLLSGCSTSHSASHISAPLGNSATPLLNGLSFSQQFDESRAKQIFSPPNHVSTNLFPTITLDLTNSSASSSSSTHQLHHCLPSTMASVSNPRFSSTDLSFCSPEQSFLPASIWGKGFSDNVITSTPIDKVPARPIMQSNNFQQRFYQQFTTNYQSPSREALAETITKAISTDPSLRSVIAAAVSSIVGHGSDSLNEGAENVHGSRLNLKLGEHLQYASTNPLNQNGKACLAGYFKSFPSKSSEPGILQSPLPYLFSKGSTNQINHYVPEMNTNH</sequence>
<dbReference type="GO" id="GO:0043565">
    <property type="term" value="F:sequence-specific DNA binding"/>
    <property type="evidence" value="ECO:0007669"/>
    <property type="project" value="InterPro"/>
</dbReference>
<dbReference type="Pfam" id="PF03106">
    <property type="entry name" value="WRKY"/>
    <property type="match status" value="1"/>
</dbReference>
<gene>
    <name evidence="8" type="ORF">VNO78_15053</name>
</gene>
<keyword evidence="3" id="KW-0238">DNA-binding</keyword>
<keyword evidence="2" id="KW-0805">Transcription regulation</keyword>
<dbReference type="InterPro" id="IPR036576">
    <property type="entry name" value="WRKY_dom_sf"/>
</dbReference>
<evidence type="ECO:0000256" key="1">
    <source>
        <dbReference type="ARBA" id="ARBA00004123"/>
    </source>
</evidence>
<dbReference type="InterPro" id="IPR044810">
    <property type="entry name" value="WRKY_plant"/>
</dbReference>
<evidence type="ECO:0000256" key="2">
    <source>
        <dbReference type="ARBA" id="ARBA00023015"/>
    </source>
</evidence>
<proteinExistence type="predicted"/>
<dbReference type="GO" id="GO:0003700">
    <property type="term" value="F:DNA-binding transcription factor activity"/>
    <property type="evidence" value="ECO:0007669"/>
    <property type="project" value="InterPro"/>
</dbReference>
<keyword evidence="5" id="KW-0539">Nucleus</keyword>
<protein>
    <recommendedName>
        <fullName evidence="7">WRKY domain-containing protein</fullName>
    </recommendedName>
</protein>
<dbReference type="InterPro" id="IPR003657">
    <property type="entry name" value="WRKY_dom"/>
</dbReference>
<evidence type="ECO:0000313" key="8">
    <source>
        <dbReference type="EMBL" id="KAK7394524.1"/>
    </source>
</evidence>
<name>A0AAN9SDF9_PSOTE</name>
<dbReference type="PROSITE" id="PS50811">
    <property type="entry name" value="WRKY"/>
    <property type="match status" value="1"/>
</dbReference>
<organism evidence="8 9">
    <name type="scientific">Psophocarpus tetragonolobus</name>
    <name type="common">Winged bean</name>
    <name type="synonym">Dolichos tetragonolobus</name>
    <dbReference type="NCBI Taxonomy" id="3891"/>
    <lineage>
        <taxon>Eukaryota</taxon>
        <taxon>Viridiplantae</taxon>
        <taxon>Streptophyta</taxon>
        <taxon>Embryophyta</taxon>
        <taxon>Tracheophyta</taxon>
        <taxon>Spermatophyta</taxon>
        <taxon>Magnoliopsida</taxon>
        <taxon>eudicotyledons</taxon>
        <taxon>Gunneridae</taxon>
        <taxon>Pentapetalae</taxon>
        <taxon>rosids</taxon>
        <taxon>fabids</taxon>
        <taxon>Fabales</taxon>
        <taxon>Fabaceae</taxon>
        <taxon>Papilionoideae</taxon>
        <taxon>50 kb inversion clade</taxon>
        <taxon>NPAAA clade</taxon>
        <taxon>indigoferoid/millettioid clade</taxon>
        <taxon>Phaseoleae</taxon>
        <taxon>Psophocarpus</taxon>
    </lineage>
</organism>
<evidence type="ECO:0000256" key="5">
    <source>
        <dbReference type="ARBA" id="ARBA00023242"/>
    </source>
</evidence>